<gene>
    <name evidence="4" type="ORF">D3873_00930</name>
</gene>
<proteinExistence type="predicted"/>
<dbReference type="InterPro" id="IPR016181">
    <property type="entry name" value="Acyl_CoA_acyltransferase"/>
</dbReference>
<dbReference type="PROSITE" id="PS51186">
    <property type="entry name" value="GNAT"/>
    <property type="match status" value="1"/>
</dbReference>
<dbReference type="Proteomes" id="UP000265725">
    <property type="component" value="Chromosome"/>
</dbReference>
<dbReference type="Pfam" id="PF00583">
    <property type="entry name" value="Acetyltransf_1"/>
    <property type="match status" value="1"/>
</dbReference>
<evidence type="ECO:0000256" key="1">
    <source>
        <dbReference type="ARBA" id="ARBA00022679"/>
    </source>
</evidence>
<evidence type="ECO:0000256" key="2">
    <source>
        <dbReference type="ARBA" id="ARBA00023315"/>
    </source>
</evidence>
<sequence>MEAGISMNVERLTEETREAFLQFSKNHRQHVDDSHLYPDDLNNFVVNEENPTYLVRDEAGEILAAASIMTGGYYQKSNSGRFRIFYSESKLKAHYQALWESLKPNVTSLTKTFVFVPLTDQETGEALREVGFTIERYSFILVKKIGDKPELHLPEELELRSLKRGEGQIWCDIRNPSFATLKGSEKGQEPVEVEQSFDREDYLEGGKLVLYLDGKAVAVVACSKDELDEIPTVDIGPLAVHPDYQGKGFGRLMLRAAEQFAYDKGYTQVVLSVNGENERAKRLYEQEGFQQIEGVACYTYLFGE</sequence>
<dbReference type="InterPro" id="IPR050680">
    <property type="entry name" value="YpeA/RimI_acetyltransf"/>
</dbReference>
<keyword evidence="2" id="KW-0012">Acyltransferase</keyword>
<dbReference type="GO" id="GO:0016747">
    <property type="term" value="F:acyltransferase activity, transferring groups other than amino-acyl groups"/>
    <property type="evidence" value="ECO:0007669"/>
    <property type="project" value="InterPro"/>
</dbReference>
<dbReference type="InterPro" id="IPR000182">
    <property type="entry name" value="GNAT_dom"/>
</dbReference>
<dbReference type="PANTHER" id="PTHR43420:SF47">
    <property type="entry name" value="N-ACETYLTRANSFERASE DOMAIN-CONTAINING PROTEIN"/>
    <property type="match status" value="1"/>
</dbReference>
<organism evidence="4 5">
    <name type="scientific">Paenisporosarcina cavernae</name>
    <dbReference type="NCBI Taxonomy" id="2320858"/>
    <lineage>
        <taxon>Bacteria</taxon>
        <taxon>Bacillati</taxon>
        <taxon>Bacillota</taxon>
        <taxon>Bacilli</taxon>
        <taxon>Bacillales</taxon>
        <taxon>Caryophanaceae</taxon>
        <taxon>Paenisporosarcina</taxon>
    </lineage>
</organism>
<evidence type="ECO:0000313" key="4">
    <source>
        <dbReference type="EMBL" id="AYC28499.1"/>
    </source>
</evidence>
<keyword evidence="1 4" id="KW-0808">Transferase</keyword>
<dbReference type="SUPFAM" id="SSF55729">
    <property type="entry name" value="Acyl-CoA N-acyltransferases (Nat)"/>
    <property type="match status" value="1"/>
</dbReference>
<dbReference type="Gene3D" id="3.40.630.30">
    <property type="match status" value="1"/>
</dbReference>
<accession>A0A385YP90</accession>
<dbReference type="KEGG" id="paek:D3873_00930"/>
<name>A0A385YP90_9BACL</name>
<dbReference type="EMBL" id="CP032418">
    <property type="protein sequence ID" value="AYC28499.1"/>
    <property type="molecule type" value="Genomic_DNA"/>
</dbReference>
<dbReference type="OrthoDB" id="5319888at2"/>
<reference evidence="5" key="1">
    <citation type="submission" date="2018-09" db="EMBL/GenBank/DDBJ databases">
        <authorList>
            <person name="Zhu H."/>
        </authorList>
    </citation>
    <scope>NUCLEOTIDE SEQUENCE [LARGE SCALE GENOMIC DNA]</scope>
    <source>
        <strain evidence="5">K2R23-3</strain>
    </source>
</reference>
<protein>
    <submittedName>
        <fullName evidence="4">GNAT family N-acetyltransferase</fullName>
    </submittedName>
</protein>
<evidence type="ECO:0000313" key="5">
    <source>
        <dbReference type="Proteomes" id="UP000265725"/>
    </source>
</evidence>
<evidence type="ECO:0000259" key="3">
    <source>
        <dbReference type="PROSITE" id="PS51186"/>
    </source>
</evidence>
<dbReference type="CDD" id="cd04301">
    <property type="entry name" value="NAT_SF"/>
    <property type="match status" value="1"/>
</dbReference>
<dbReference type="PANTHER" id="PTHR43420">
    <property type="entry name" value="ACETYLTRANSFERASE"/>
    <property type="match status" value="1"/>
</dbReference>
<feature type="domain" description="N-acetyltransferase" evidence="3">
    <location>
        <begin position="157"/>
        <end position="304"/>
    </location>
</feature>
<dbReference type="AlphaFoldDB" id="A0A385YP90"/>
<keyword evidence="5" id="KW-1185">Reference proteome</keyword>